<evidence type="ECO:0000256" key="8">
    <source>
        <dbReference type="RuleBase" id="RU003793"/>
    </source>
</evidence>
<dbReference type="Proteomes" id="UP000034661">
    <property type="component" value="Unassembled WGS sequence"/>
</dbReference>
<feature type="transmembrane region" description="Helical" evidence="10">
    <location>
        <begin position="141"/>
        <end position="162"/>
    </location>
</feature>
<dbReference type="PANTHER" id="PTHR30487">
    <property type="entry name" value="TYPE 4 PREPILIN-LIKE PROTEINS LEADER PEPTIDE-PROCESSING ENZYME"/>
    <property type="match status" value="1"/>
</dbReference>
<feature type="transmembrane region" description="Helical" evidence="10">
    <location>
        <begin position="116"/>
        <end position="135"/>
    </location>
</feature>
<dbReference type="InterPro" id="IPR050882">
    <property type="entry name" value="Prepilin_peptidase/N-MTase"/>
</dbReference>
<evidence type="ECO:0000256" key="9">
    <source>
        <dbReference type="RuleBase" id="RU003794"/>
    </source>
</evidence>
<evidence type="ECO:0000256" key="10">
    <source>
        <dbReference type="SAM" id="Phobius"/>
    </source>
</evidence>
<keyword evidence="6 10" id="KW-1133">Transmembrane helix</keyword>
<comment type="function">
    <text evidence="9">Plays an essential role in type IV pili and type II pseudopili formation by proteolytically removing the leader sequence from substrate proteins and subsequently monomethylating the alpha-amino group of the newly exposed N-terminal phenylalanine.</text>
</comment>
<dbReference type="AlphaFoldDB" id="A0A0G1UQ13"/>
<evidence type="ECO:0000313" key="13">
    <source>
        <dbReference type="EMBL" id="KKU96322.1"/>
    </source>
</evidence>
<name>A0A0G1UQ13_9BACT</name>
<evidence type="ECO:0000256" key="6">
    <source>
        <dbReference type="ARBA" id="ARBA00022989"/>
    </source>
</evidence>
<dbReference type="Pfam" id="PF06750">
    <property type="entry name" value="A24_N_bact"/>
    <property type="match status" value="1"/>
</dbReference>
<protein>
    <recommendedName>
        <fullName evidence="9">Prepilin leader peptidase/N-methyltransferase</fullName>
        <ecNumber evidence="9">2.1.1.-</ecNumber>
        <ecNumber evidence="9">3.4.23.43</ecNumber>
    </recommendedName>
</protein>
<evidence type="ECO:0000256" key="3">
    <source>
        <dbReference type="ARBA" id="ARBA00022475"/>
    </source>
</evidence>
<keyword evidence="9" id="KW-0489">Methyltransferase</keyword>
<keyword evidence="9" id="KW-0808">Transferase</keyword>
<feature type="transmembrane region" description="Helical" evidence="10">
    <location>
        <begin position="174"/>
        <end position="207"/>
    </location>
</feature>
<dbReference type="Pfam" id="PF01478">
    <property type="entry name" value="Peptidase_A24"/>
    <property type="match status" value="1"/>
</dbReference>
<proteinExistence type="inferred from homology"/>
<comment type="catalytic activity">
    <reaction evidence="9">
        <text>Typically cleaves a -Gly-|-Phe- bond to release an N-terminal, basic peptide of 5-8 residues from type IV prepilin, and then N-methylates the new N-terminal amino group, the methyl donor being S-adenosyl-L-methionine.</text>
        <dbReference type="EC" id="3.4.23.43"/>
    </reaction>
</comment>
<feature type="domain" description="Prepilin peptidase A24 N-terminal" evidence="12">
    <location>
        <begin position="6"/>
        <end position="84"/>
    </location>
</feature>
<dbReference type="GO" id="GO:0006465">
    <property type="term" value="P:signal peptide processing"/>
    <property type="evidence" value="ECO:0007669"/>
    <property type="project" value="TreeGrafter"/>
</dbReference>
<sequence>MVLAAFGLAIGSFLNVLIDRLPRGESVVWGRSKCDHCKKPLRWWELIPVISFLLLGGRCNRCHKKLSIQYSLVEGITAIGFAYVGFISVSPVILVLTLIVLCSLVVIFFSDWKYQIIPDSMVILGSIAAVVLAAQLSTPVLVSRIAIGILCSLFFGALWLVTRGRGMGLGDVKLVFLLGVLLGYPGIIVALYVAFLTGAIVGVILVLARKKSFKSSVAFGPFLVVGALVALIGQGYILNFWKSIL</sequence>
<comment type="similarity">
    <text evidence="2 8">Belongs to the peptidase A24 family.</text>
</comment>
<evidence type="ECO:0000256" key="4">
    <source>
        <dbReference type="ARBA" id="ARBA00022519"/>
    </source>
</evidence>
<keyword evidence="9" id="KW-0511">Multifunctional enzyme</keyword>
<feature type="transmembrane region" description="Helical" evidence="10">
    <location>
        <begin position="42"/>
        <end position="59"/>
    </location>
</feature>
<reference evidence="13 14" key="1">
    <citation type="journal article" date="2015" name="Nature">
        <title>rRNA introns, odd ribosomes, and small enigmatic genomes across a large radiation of phyla.</title>
        <authorList>
            <person name="Brown C.T."/>
            <person name="Hug L.A."/>
            <person name="Thomas B.C."/>
            <person name="Sharon I."/>
            <person name="Castelle C.J."/>
            <person name="Singh A."/>
            <person name="Wilkins M.J."/>
            <person name="Williams K.H."/>
            <person name="Banfield J.F."/>
        </authorList>
    </citation>
    <scope>NUCLEOTIDE SEQUENCE [LARGE SCALE GENOMIC DNA]</scope>
</reference>
<dbReference type="EC" id="3.4.23.43" evidence="9"/>
<accession>A0A0G1UQ13</accession>
<evidence type="ECO:0000259" key="11">
    <source>
        <dbReference type="Pfam" id="PF01478"/>
    </source>
</evidence>
<comment type="subcellular location">
    <subcellularLocation>
        <location evidence="1">Cell inner membrane</location>
        <topology evidence="1">Multi-pass membrane protein</topology>
    </subcellularLocation>
    <subcellularLocation>
        <location evidence="9">Cell membrane</location>
        <topology evidence="9">Multi-pass membrane protein</topology>
    </subcellularLocation>
</comment>
<evidence type="ECO:0000256" key="2">
    <source>
        <dbReference type="ARBA" id="ARBA00005801"/>
    </source>
</evidence>
<dbReference type="Gene3D" id="1.20.120.1220">
    <property type="match status" value="1"/>
</dbReference>
<dbReference type="PRINTS" id="PR00864">
    <property type="entry name" value="PREPILNPTASE"/>
</dbReference>
<evidence type="ECO:0000259" key="12">
    <source>
        <dbReference type="Pfam" id="PF06750"/>
    </source>
</evidence>
<comment type="caution">
    <text evidence="13">The sequence shown here is derived from an EMBL/GenBank/DDBJ whole genome shotgun (WGS) entry which is preliminary data.</text>
</comment>
<dbReference type="GO" id="GO:0005886">
    <property type="term" value="C:plasma membrane"/>
    <property type="evidence" value="ECO:0007669"/>
    <property type="project" value="UniProtKB-SubCell"/>
</dbReference>
<dbReference type="InterPro" id="IPR000045">
    <property type="entry name" value="Prepilin_IV_endopep_pep"/>
</dbReference>
<dbReference type="InterPro" id="IPR010627">
    <property type="entry name" value="Prepilin_pept_A24_N"/>
</dbReference>
<evidence type="ECO:0000313" key="14">
    <source>
        <dbReference type="Proteomes" id="UP000034661"/>
    </source>
</evidence>
<dbReference type="GO" id="GO:0008168">
    <property type="term" value="F:methyltransferase activity"/>
    <property type="evidence" value="ECO:0007669"/>
    <property type="project" value="UniProtKB-KW"/>
</dbReference>
<gene>
    <name evidence="13" type="ORF">UY27_C0001G0015</name>
</gene>
<evidence type="ECO:0000256" key="7">
    <source>
        <dbReference type="ARBA" id="ARBA00023136"/>
    </source>
</evidence>
<evidence type="ECO:0000256" key="1">
    <source>
        <dbReference type="ARBA" id="ARBA00004429"/>
    </source>
</evidence>
<feature type="transmembrane region" description="Helical" evidence="10">
    <location>
        <begin position="219"/>
        <end position="241"/>
    </location>
</feature>
<keyword evidence="9" id="KW-0645">Protease</keyword>
<dbReference type="InterPro" id="IPR014032">
    <property type="entry name" value="Peptidase_A24A_bac"/>
</dbReference>
<evidence type="ECO:0000256" key="5">
    <source>
        <dbReference type="ARBA" id="ARBA00022692"/>
    </source>
</evidence>
<keyword evidence="4" id="KW-0997">Cell inner membrane</keyword>
<organism evidence="13 14">
    <name type="scientific">Candidatus Gottesmanbacteria bacterium GW2011_GWA1_48_13</name>
    <dbReference type="NCBI Taxonomy" id="1618439"/>
    <lineage>
        <taxon>Bacteria</taxon>
        <taxon>Candidatus Gottesmaniibacteriota</taxon>
    </lineage>
</organism>
<dbReference type="GO" id="GO:0004190">
    <property type="term" value="F:aspartic-type endopeptidase activity"/>
    <property type="evidence" value="ECO:0007669"/>
    <property type="project" value="UniProtKB-EC"/>
</dbReference>
<dbReference type="EMBL" id="LCPJ01000001">
    <property type="protein sequence ID" value="KKU96322.1"/>
    <property type="molecule type" value="Genomic_DNA"/>
</dbReference>
<feature type="domain" description="Prepilin type IV endopeptidase peptidase" evidence="11">
    <location>
        <begin position="98"/>
        <end position="203"/>
    </location>
</feature>
<keyword evidence="9" id="KW-0378">Hydrolase</keyword>
<dbReference type="PANTHER" id="PTHR30487:SF0">
    <property type="entry name" value="PREPILIN LEADER PEPTIDASE_N-METHYLTRANSFERASE-RELATED"/>
    <property type="match status" value="1"/>
</dbReference>
<keyword evidence="3" id="KW-1003">Cell membrane</keyword>
<dbReference type="EC" id="2.1.1.-" evidence="9"/>
<keyword evidence="5 9" id="KW-0812">Transmembrane</keyword>
<dbReference type="GO" id="GO:0032259">
    <property type="term" value="P:methylation"/>
    <property type="evidence" value="ECO:0007669"/>
    <property type="project" value="UniProtKB-KW"/>
</dbReference>
<keyword evidence="7 10" id="KW-0472">Membrane</keyword>